<organism evidence="1 2">
    <name type="scientific">Microcoleus asticus IPMA8</name>
    <dbReference type="NCBI Taxonomy" id="2563858"/>
    <lineage>
        <taxon>Bacteria</taxon>
        <taxon>Bacillati</taxon>
        <taxon>Cyanobacteriota</taxon>
        <taxon>Cyanophyceae</taxon>
        <taxon>Oscillatoriophycideae</taxon>
        <taxon>Oscillatoriales</taxon>
        <taxon>Microcoleaceae</taxon>
        <taxon>Microcoleus</taxon>
        <taxon>Microcoleus asticus</taxon>
    </lineage>
</organism>
<name>A0ABX2D0P8_9CYAN</name>
<comment type="caution">
    <text evidence="1">The sequence shown here is derived from an EMBL/GenBank/DDBJ whole genome shotgun (WGS) entry which is preliminary data.</text>
</comment>
<keyword evidence="2" id="KW-1185">Reference proteome</keyword>
<evidence type="ECO:0000313" key="1">
    <source>
        <dbReference type="EMBL" id="NQE36222.1"/>
    </source>
</evidence>
<dbReference type="Proteomes" id="UP000702425">
    <property type="component" value="Unassembled WGS sequence"/>
</dbReference>
<accession>A0ABX2D0P8</accession>
<reference evidence="1 2" key="1">
    <citation type="journal article" date="2020" name="Sci. Rep.">
        <title>A novel cyanobacterial geosmin producer, revising GeoA distribution and dispersion patterns in Bacteria.</title>
        <authorList>
            <person name="Churro C."/>
            <person name="Semedo-Aguiar A.P."/>
            <person name="Silva A.D."/>
            <person name="Pereira-Leal J.B."/>
            <person name="Leite R.B."/>
        </authorList>
    </citation>
    <scope>NUCLEOTIDE SEQUENCE [LARGE SCALE GENOMIC DNA]</scope>
    <source>
        <strain evidence="1 2">IPMA8</strain>
    </source>
</reference>
<evidence type="ECO:0000313" key="2">
    <source>
        <dbReference type="Proteomes" id="UP000702425"/>
    </source>
</evidence>
<sequence>MREGMTRIHGWVFLLITNYRQHYTDFDTDT</sequence>
<protein>
    <submittedName>
        <fullName evidence="1">Uncharacterized protein</fullName>
    </submittedName>
</protein>
<proteinExistence type="predicted"/>
<gene>
    <name evidence="1" type="ORF">E5S67_03985</name>
</gene>
<dbReference type="EMBL" id="SRRZ01000078">
    <property type="protein sequence ID" value="NQE36222.1"/>
    <property type="molecule type" value="Genomic_DNA"/>
</dbReference>